<keyword evidence="1" id="KW-0812">Transmembrane</keyword>
<name>A0A1A3GFK5_MYCMU</name>
<protein>
    <submittedName>
        <fullName evidence="2">Uncharacterized protein</fullName>
    </submittedName>
</protein>
<dbReference type="Proteomes" id="UP000093898">
    <property type="component" value="Unassembled WGS sequence"/>
</dbReference>
<gene>
    <name evidence="2" type="ORF">A5630_10615</name>
</gene>
<keyword evidence="1" id="KW-1133">Transmembrane helix</keyword>
<dbReference type="AlphaFoldDB" id="A0A1A3GFK5"/>
<feature type="transmembrane region" description="Helical" evidence="1">
    <location>
        <begin position="23"/>
        <end position="42"/>
    </location>
</feature>
<organism evidence="2 3">
    <name type="scientific">Mycolicibacterium mucogenicum</name>
    <name type="common">Mycobacterium mucogenicum</name>
    <dbReference type="NCBI Taxonomy" id="56689"/>
    <lineage>
        <taxon>Bacteria</taxon>
        <taxon>Bacillati</taxon>
        <taxon>Actinomycetota</taxon>
        <taxon>Actinomycetes</taxon>
        <taxon>Mycobacteriales</taxon>
        <taxon>Mycobacteriaceae</taxon>
        <taxon>Mycolicibacterium</taxon>
    </lineage>
</organism>
<dbReference type="RefSeq" id="WP_064986806.1">
    <property type="nucleotide sequence ID" value="NZ_LZLC01000280.1"/>
</dbReference>
<keyword evidence="1" id="KW-0472">Membrane</keyword>
<proteinExistence type="predicted"/>
<reference evidence="2 3" key="1">
    <citation type="submission" date="2016-06" db="EMBL/GenBank/DDBJ databases">
        <authorList>
            <person name="Kjaerup R.B."/>
            <person name="Dalgaard T.S."/>
            <person name="Juul-Madsen H.R."/>
        </authorList>
    </citation>
    <scope>NUCLEOTIDE SEQUENCE [LARGE SCALE GENOMIC DNA]</scope>
    <source>
        <strain evidence="2 3">1127319.6</strain>
    </source>
</reference>
<evidence type="ECO:0000313" key="2">
    <source>
        <dbReference type="EMBL" id="OBJ34822.1"/>
    </source>
</evidence>
<accession>A0A1A3GFK5</accession>
<evidence type="ECO:0000313" key="3">
    <source>
        <dbReference type="Proteomes" id="UP000093898"/>
    </source>
</evidence>
<sequence length="202" mass="21543">MAVSTDEDVPSSEGLESASQGRFLALITAVLIVAATLIGWMFGGFSLVRLVLPDDAVAPAKVATAQQQAPPTSQQLRAWLAQLESPLDALLIQRDNIATAAAKSDMVGIQRACEAGQMVLPQLQTLLPSPEATLTTALRQTLEDFGSGFSECLTGIRSQDVADIEMASVYLYRANNDLRTLMALIARELNDVDSGNQDVVPI</sequence>
<dbReference type="EMBL" id="LZLC01000280">
    <property type="protein sequence ID" value="OBJ34822.1"/>
    <property type="molecule type" value="Genomic_DNA"/>
</dbReference>
<dbReference type="OrthoDB" id="4628137at2"/>
<comment type="caution">
    <text evidence="2">The sequence shown here is derived from an EMBL/GenBank/DDBJ whole genome shotgun (WGS) entry which is preliminary data.</text>
</comment>
<evidence type="ECO:0000256" key="1">
    <source>
        <dbReference type="SAM" id="Phobius"/>
    </source>
</evidence>